<feature type="domain" description="DUF5615" evidence="1">
    <location>
        <begin position="1"/>
        <end position="109"/>
    </location>
</feature>
<sequence>MRFLADENFPSASTGKLREAGHDITDVAADLPGGDYEEVLARAAGEARVVLTFDRDYGELIFRPGLPTPAGVIYLRFEPHHPGEPAERLLELLDAGSLPIEGRFTVLERDRVRQRRLP</sequence>
<evidence type="ECO:0000259" key="1">
    <source>
        <dbReference type="Pfam" id="PF18480"/>
    </source>
</evidence>
<gene>
    <name evidence="2" type="ORF">GBA65_05255</name>
</gene>
<accession>A0A6G8PUZ9</accession>
<dbReference type="Proteomes" id="UP000502706">
    <property type="component" value="Chromosome"/>
</dbReference>
<evidence type="ECO:0000313" key="3">
    <source>
        <dbReference type="Proteomes" id="UP000502706"/>
    </source>
</evidence>
<proteinExistence type="predicted"/>
<dbReference type="RefSeq" id="WP_166395700.1">
    <property type="nucleotide sequence ID" value="NZ_CP045121.1"/>
</dbReference>
<organism evidence="2 3">
    <name type="scientific">Rubrobacter marinus</name>
    <dbReference type="NCBI Taxonomy" id="2653852"/>
    <lineage>
        <taxon>Bacteria</taxon>
        <taxon>Bacillati</taxon>
        <taxon>Actinomycetota</taxon>
        <taxon>Rubrobacteria</taxon>
        <taxon>Rubrobacterales</taxon>
        <taxon>Rubrobacteraceae</taxon>
        <taxon>Rubrobacter</taxon>
    </lineage>
</organism>
<evidence type="ECO:0000313" key="2">
    <source>
        <dbReference type="EMBL" id="QIN78022.1"/>
    </source>
</evidence>
<dbReference type="Pfam" id="PF18480">
    <property type="entry name" value="DUF5615"/>
    <property type="match status" value="1"/>
</dbReference>
<dbReference type="KEGG" id="rmar:GBA65_05255"/>
<keyword evidence="3" id="KW-1185">Reference proteome</keyword>
<dbReference type="AlphaFoldDB" id="A0A6G8PUZ9"/>
<protein>
    <recommendedName>
        <fullName evidence="1">DUF5615 domain-containing protein</fullName>
    </recommendedName>
</protein>
<dbReference type="EMBL" id="CP045121">
    <property type="protein sequence ID" value="QIN78022.1"/>
    <property type="molecule type" value="Genomic_DNA"/>
</dbReference>
<reference evidence="2 3" key="1">
    <citation type="submission" date="2019-10" db="EMBL/GenBank/DDBJ databases">
        <title>Rubrobacter sp nov SCSIO 52915 isolated from a deep-sea sediment in the South China Sea.</title>
        <authorList>
            <person name="Chen R.W."/>
        </authorList>
    </citation>
    <scope>NUCLEOTIDE SEQUENCE [LARGE SCALE GENOMIC DNA]</scope>
    <source>
        <strain evidence="2 3">SCSIO 52915</strain>
    </source>
</reference>
<name>A0A6G8PUZ9_9ACTN</name>
<dbReference type="InterPro" id="IPR041049">
    <property type="entry name" value="DUF5615"/>
</dbReference>